<dbReference type="InterPro" id="IPR011049">
    <property type="entry name" value="Serralysin-like_metalloprot_C"/>
</dbReference>
<name>A0A2W1JIV6_9CYAN</name>
<dbReference type="InterPro" id="IPR018511">
    <property type="entry name" value="Hemolysin-typ_Ca-bd_CS"/>
</dbReference>
<dbReference type="OrthoDB" id="5292073at2"/>
<evidence type="ECO:0000313" key="7">
    <source>
        <dbReference type="Proteomes" id="UP000248857"/>
    </source>
</evidence>
<accession>A0A2W1JIV6</accession>
<dbReference type="PANTHER" id="PTHR23221:SF7">
    <property type="entry name" value="PHOSPHATIDYLINOSITOL-GLYCAN-SPECIFIC PHOSPHOLIPASE D"/>
    <property type="match status" value="1"/>
</dbReference>
<dbReference type="InterPro" id="IPR000413">
    <property type="entry name" value="Integrin_alpha"/>
</dbReference>
<keyword evidence="4" id="KW-0325">Glycoprotein</keyword>
<dbReference type="Proteomes" id="UP000248857">
    <property type="component" value="Unassembled WGS sequence"/>
</dbReference>
<dbReference type="Gene3D" id="2.150.10.10">
    <property type="entry name" value="Serralysin-like metalloprotease, C-terminal"/>
    <property type="match status" value="3"/>
</dbReference>
<sequence>MITVSLSNLNGENGFVVRRITFPDPSEGVGSSVSGAGDINGDGFDDLILGPDSGMYKYGETKVYVIYGSSENTSGSLGLADLNGNNGFIIESANPNSTSIRPSSFGSEYSIETGTADSNAGFSVSGLGDINGDGIDDFIIGAPRRPLKIPFSPPTPVGSGQGYVVFGRSEGFSKNFSLAELDGETGFVIESDTTGSLTGQSVSNVGDFNGDGLDDIIIGAPGLDPAGTSYLIFGSDKGFDKSLALSDLNGSNGFALSGSSIGDQTGTAVSGAGDVNGDGFDDLIVAAPNGSNAAGITYVLFGTNTTPRSINVDSLNGNNGFAIFGEETYDISGLSVSDIDDFNGDGFDDLIIGTGSGTNGVGVSHVIFGQADGFPAALNVNEIDGRNGFSIVGEERTGAGRSVSGAGDINGDGLGDVIVGAPDTNYLAGASYVLFGQQDSVEPAVDLANLSPSQGFLIPGDENFSRGSNSYAYIGDAVSGAGDINGDGIDDLVIGSRGGFIIGTGSAQSYVVFGNAPPELDLNSKQDGLNSTATFTQGAISLARPGSIAVTDANTSTLRSATISITNPLDNESEILAANVNDTEITATYDSATSTLTLTGKDTLENYQRVLATITYNNTADSPDPTDRSIQFVINDGADFSNESAMADGRSETIATTAITFELLNRIDGTSDPDTLFGSREADRIIGFGGNDFISGRSGNDVLAGRSGNDQIFGNNGNDSLNGNRGNDLLNGGSGDDLLRAGQGKDKLFGSRGDDILRGNQGNDILLGGSGNDSLNGGKGLDLLYGSSGDDSLKGGSGGDRLFGGVGDDTLRGGNGIDLLQGSQGHDRLDGGFGSDSLFGGAGSDQFVLRAGDGNDIIFDYQDDIDSFALDGLDLADLEIHQGLGQTTVRVRETQETLATLLNIQASIVEDTDFTIST</sequence>
<dbReference type="GO" id="GO:0016787">
    <property type="term" value="F:hydrolase activity"/>
    <property type="evidence" value="ECO:0007669"/>
    <property type="project" value="UniProtKB-KW"/>
</dbReference>
<organism evidence="6 7">
    <name type="scientific">Acaryochloris thomasi RCC1774</name>
    <dbReference type="NCBI Taxonomy" id="1764569"/>
    <lineage>
        <taxon>Bacteria</taxon>
        <taxon>Bacillati</taxon>
        <taxon>Cyanobacteriota</taxon>
        <taxon>Cyanophyceae</taxon>
        <taxon>Acaryochloridales</taxon>
        <taxon>Acaryochloridaceae</taxon>
        <taxon>Acaryochloris</taxon>
        <taxon>Acaryochloris thomasi</taxon>
    </lineage>
</organism>
<dbReference type="Pfam" id="PF00353">
    <property type="entry name" value="HemolysinCabind"/>
    <property type="match status" value="5"/>
</dbReference>
<dbReference type="AlphaFoldDB" id="A0A2W1JIV6"/>
<protein>
    <submittedName>
        <fullName evidence="6">Leukotoxin</fullName>
    </submittedName>
</protein>
<evidence type="ECO:0000313" key="6">
    <source>
        <dbReference type="EMBL" id="PZD73399.1"/>
    </source>
</evidence>
<dbReference type="GO" id="GO:0008305">
    <property type="term" value="C:integrin complex"/>
    <property type="evidence" value="ECO:0007669"/>
    <property type="project" value="InterPro"/>
</dbReference>
<dbReference type="InterPro" id="IPR028994">
    <property type="entry name" value="Integrin_alpha_N"/>
</dbReference>
<feature type="region of interest" description="Disordered" evidence="5">
    <location>
        <begin position="714"/>
        <end position="736"/>
    </location>
</feature>
<evidence type="ECO:0000256" key="3">
    <source>
        <dbReference type="ARBA" id="ARBA00022801"/>
    </source>
</evidence>
<dbReference type="GO" id="GO:0005509">
    <property type="term" value="F:calcium ion binding"/>
    <property type="evidence" value="ECO:0007669"/>
    <property type="project" value="InterPro"/>
</dbReference>
<reference evidence="6 7" key="1">
    <citation type="journal article" date="2018" name="Sci. Rep.">
        <title>A novel species of the marine cyanobacterium Acaryochloris with a unique pigment content and lifestyle.</title>
        <authorList>
            <person name="Partensky F."/>
            <person name="Six C."/>
            <person name="Ratin M."/>
            <person name="Garczarek L."/>
            <person name="Vaulot D."/>
            <person name="Probert I."/>
            <person name="Calteau A."/>
            <person name="Gourvil P."/>
            <person name="Marie D."/>
            <person name="Grebert T."/>
            <person name="Bouchier C."/>
            <person name="Le Panse S."/>
            <person name="Gachenot M."/>
            <person name="Rodriguez F."/>
            <person name="Garrido J.L."/>
        </authorList>
    </citation>
    <scope>NUCLEOTIDE SEQUENCE [LARGE SCALE GENOMIC DNA]</scope>
    <source>
        <strain evidence="6 7">RCC1774</strain>
    </source>
</reference>
<keyword evidence="7" id="KW-1185">Reference proteome</keyword>
<dbReference type="PANTHER" id="PTHR23221">
    <property type="entry name" value="GLYCOSYLPHOSPHATIDYLINOSITOL PHOSPHOLIPASE D"/>
    <property type="match status" value="1"/>
</dbReference>
<dbReference type="EMBL" id="PQWO01000005">
    <property type="protein sequence ID" value="PZD73399.1"/>
    <property type="molecule type" value="Genomic_DNA"/>
</dbReference>
<proteinExistence type="predicted"/>
<dbReference type="SUPFAM" id="SSF51120">
    <property type="entry name" value="beta-Roll"/>
    <property type="match status" value="1"/>
</dbReference>
<gene>
    <name evidence="6" type="primary">ltxA_7</name>
    <name evidence="6" type="ORF">C1752_01924</name>
</gene>
<evidence type="ECO:0000256" key="1">
    <source>
        <dbReference type="ARBA" id="ARBA00022729"/>
    </source>
</evidence>
<dbReference type="PRINTS" id="PR01185">
    <property type="entry name" value="INTEGRINA"/>
</dbReference>
<dbReference type="PRINTS" id="PR00313">
    <property type="entry name" value="CABNDNGRPT"/>
</dbReference>
<dbReference type="RefSeq" id="WP_110985896.1">
    <property type="nucleotide sequence ID" value="NZ_CAWNWM010000005.1"/>
</dbReference>
<dbReference type="Pfam" id="PF01839">
    <property type="entry name" value="FG-GAP"/>
    <property type="match status" value="5"/>
</dbReference>
<keyword evidence="1" id="KW-0732">Signal</keyword>
<dbReference type="Gene3D" id="2.130.10.130">
    <property type="entry name" value="Integrin alpha, N-terminal"/>
    <property type="match status" value="4"/>
</dbReference>
<dbReference type="PROSITE" id="PS51470">
    <property type="entry name" value="FG_GAP"/>
    <property type="match status" value="4"/>
</dbReference>
<dbReference type="SUPFAM" id="SSF69318">
    <property type="entry name" value="Integrin alpha N-terminal domain"/>
    <property type="match status" value="1"/>
</dbReference>
<comment type="caution">
    <text evidence="6">The sequence shown here is derived from an EMBL/GenBank/DDBJ whole genome shotgun (WGS) entry which is preliminary data.</text>
</comment>
<evidence type="ECO:0000256" key="4">
    <source>
        <dbReference type="ARBA" id="ARBA00023180"/>
    </source>
</evidence>
<dbReference type="InterPro" id="IPR013517">
    <property type="entry name" value="FG-GAP"/>
</dbReference>
<dbReference type="InterPro" id="IPR013519">
    <property type="entry name" value="Int_alpha_beta-p"/>
</dbReference>
<dbReference type="PROSITE" id="PS00330">
    <property type="entry name" value="HEMOLYSIN_CALCIUM"/>
    <property type="match status" value="5"/>
</dbReference>
<feature type="compositionally biased region" description="Low complexity" evidence="5">
    <location>
        <begin position="714"/>
        <end position="731"/>
    </location>
</feature>
<dbReference type="GO" id="GO:0007155">
    <property type="term" value="P:cell adhesion"/>
    <property type="evidence" value="ECO:0007669"/>
    <property type="project" value="InterPro"/>
</dbReference>
<dbReference type="InterPro" id="IPR001343">
    <property type="entry name" value="Hemolysn_Ca-bd"/>
</dbReference>
<evidence type="ECO:0000256" key="5">
    <source>
        <dbReference type="SAM" id="MobiDB-lite"/>
    </source>
</evidence>
<keyword evidence="2" id="KW-0677">Repeat</keyword>
<keyword evidence="3" id="KW-0378">Hydrolase</keyword>
<evidence type="ECO:0000256" key="2">
    <source>
        <dbReference type="ARBA" id="ARBA00022737"/>
    </source>
</evidence>
<dbReference type="SMART" id="SM00191">
    <property type="entry name" value="Int_alpha"/>
    <property type="match status" value="7"/>
</dbReference>